<evidence type="ECO:0000313" key="14">
    <source>
        <dbReference type="EMBL" id="AJY74892.1"/>
    </source>
</evidence>
<comment type="subunit">
    <text evidence="8">Oligomerizes as a right-handed, spiral filament on DNA at oriC.</text>
</comment>
<evidence type="ECO:0000259" key="12">
    <source>
        <dbReference type="SMART" id="SM00382"/>
    </source>
</evidence>
<dbReference type="InterPro" id="IPR038454">
    <property type="entry name" value="DnaA_N_sf"/>
</dbReference>
<dbReference type="OrthoDB" id="9807019at2"/>
<dbReference type="GO" id="GO:0005886">
    <property type="term" value="C:plasma membrane"/>
    <property type="evidence" value="ECO:0007669"/>
    <property type="project" value="TreeGrafter"/>
</dbReference>
<evidence type="ECO:0000256" key="6">
    <source>
        <dbReference type="ARBA" id="ARBA00023121"/>
    </source>
</evidence>
<comment type="caution">
    <text evidence="8">Lacks conserved residue(s) required for the propagation of feature annotation.</text>
</comment>
<dbReference type="FunFam" id="1.10.8.60:FF:000003">
    <property type="entry name" value="Chromosomal replication initiator protein DnaA"/>
    <property type="match status" value="1"/>
</dbReference>
<dbReference type="InterPro" id="IPR001957">
    <property type="entry name" value="Chromosome_initiator_DnaA"/>
</dbReference>
<evidence type="ECO:0000256" key="1">
    <source>
        <dbReference type="ARBA" id="ARBA00006583"/>
    </source>
</evidence>
<keyword evidence="15" id="KW-1185">Reference proteome</keyword>
<dbReference type="Gene3D" id="1.10.1750.10">
    <property type="match status" value="1"/>
</dbReference>
<dbReference type="SUPFAM" id="SSF52540">
    <property type="entry name" value="P-loop containing nucleoside triphosphate hydrolases"/>
    <property type="match status" value="1"/>
</dbReference>
<evidence type="ECO:0000256" key="9">
    <source>
        <dbReference type="NCBIfam" id="TIGR00362"/>
    </source>
</evidence>
<dbReference type="PRINTS" id="PR00051">
    <property type="entry name" value="DNAA"/>
</dbReference>
<evidence type="ECO:0000313" key="15">
    <source>
        <dbReference type="Proteomes" id="UP000032633"/>
    </source>
</evidence>
<dbReference type="InterPro" id="IPR024633">
    <property type="entry name" value="DnaA_N_dom"/>
</dbReference>
<proteinExistence type="inferred from homology"/>
<dbReference type="InterPro" id="IPR020591">
    <property type="entry name" value="Chromosome_initiator_DnaA-like"/>
</dbReference>
<keyword evidence="2 8" id="KW-0963">Cytoplasm</keyword>
<comment type="subcellular location">
    <subcellularLocation>
        <location evidence="8">Cytoplasm</location>
    </subcellularLocation>
</comment>
<dbReference type="InterPro" id="IPR013317">
    <property type="entry name" value="DnaA_dom"/>
</dbReference>
<evidence type="ECO:0000256" key="2">
    <source>
        <dbReference type="ARBA" id="ARBA00022490"/>
    </source>
</evidence>
<feature type="binding site" evidence="8">
    <location>
        <position position="155"/>
    </location>
    <ligand>
        <name>ATP</name>
        <dbReference type="ChEBI" id="CHEBI:30616"/>
    </ligand>
</feature>
<protein>
    <recommendedName>
        <fullName evidence="8 9">Chromosomal replication initiator protein DnaA</fullName>
    </recommendedName>
</protein>
<evidence type="ECO:0000256" key="4">
    <source>
        <dbReference type="ARBA" id="ARBA00022741"/>
    </source>
</evidence>
<dbReference type="GO" id="GO:0003688">
    <property type="term" value="F:DNA replication origin binding"/>
    <property type="evidence" value="ECO:0007669"/>
    <property type="project" value="UniProtKB-UniRule"/>
</dbReference>
<dbReference type="SMART" id="SM00382">
    <property type="entry name" value="AAA"/>
    <property type="match status" value="1"/>
</dbReference>
<dbReference type="STRING" id="1126833.VN24_10195"/>
<comment type="similarity">
    <text evidence="1 8 11">Belongs to the DnaA family.</text>
</comment>
<reference evidence="14 15" key="1">
    <citation type="journal article" date="2015" name="J. Biotechnol.">
        <title>Complete genome sequence of Paenibacillus beijingensis 7188(T) (=DSM 24997(T)), a novel rhizobacterium from jujube garden soil.</title>
        <authorList>
            <person name="Kwak Y."/>
            <person name="Shin J.H."/>
        </authorList>
    </citation>
    <scope>NUCLEOTIDE SEQUENCE [LARGE SCALE GENOMIC DNA]</scope>
    <source>
        <strain evidence="14 15">DSM 24997</strain>
    </source>
</reference>
<accession>A0A0D5NIS6</accession>
<feature type="binding site" evidence="8">
    <location>
        <position position="159"/>
    </location>
    <ligand>
        <name>ATP</name>
        <dbReference type="ChEBI" id="CHEBI:30616"/>
    </ligand>
</feature>
<keyword evidence="3 8" id="KW-0235">DNA replication</keyword>
<dbReference type="PANTHER" id="PTHR30050:SF2">
    <property type="entry name" value="CHROMOSOMAL REPLICATION INITIATOR PROTEIN DNAA"/>
    <property type="match status" value="1"/>
</dbReference>
<dbReference type="Pfam" id="PF08299">
    <property type="entry name" value="Bac_DnaA_C"/>
    <property type="match status" value="1"/>
</dbReference>
<keyword evidence="7 8" id="KW-0238">DNA-binding</keyword>
<dbReference type="GO" id="GO:0005737">
    <property type="term" value="C:cytoplasm"/>
    <property type="evidence" value="ECO:0007669"/>
    <property type="project" value="UniProtKB-SubCell"/>
</dbReference>
<dbReference type="NCBIfam" id="NF010686">
    <property type="entry name" value="PRK14086.1"/>
    <property type="match status" value="1"/>
</dbReference>
<dbReference type="KEGG" id="pbj:VN24_10195"/>
<evidence type="ECO:0000256" key="7">
    <source>
        <dbReference type="ARBA" id="ARBA00023125"/>
    </source>
</evidence>
<dbReference type="EMBL" id="CP011058">
    <property type="protein sequence ID" value="AJY74892.1"/>
    <property type="molecule type" value="Genomic_DNA"/>
</dbReference>
<dbReference type="FunFam" id="1.10.1750.10:FF:000003">
    <property type="entry name" value="Chromosomal replication initiator protein DnaA"/>
    <property type="match status" value="1"/>
</dbReference>
<reference evidence="15" key="2">
    <citation type="submission" date="2015-03" db="EMBL/GenBank/DDBJ databases">
        <title>Genome sequence of Paenibacillus beijingensis strain DSM 24997T.</title>
        <authorList>
            <person name="Kwak Y."/>
            <person name="Shin J.-H."/>
        </authorList>
    </citation>
    <scope>NUCLEOTIDE SEQUENCE [LARGE SCALE GENOMIC DNA]</scope>
    <source>
        <strain evidence="15">DSM 24997</strain>
    </source>
</reference>
<feature type="domain" description="AAA+ ATPase" evidence="12">
    <location>
        <begin position="144"/>
        <end position="272"/>
    </location>
</feature>
<feature type="domain" description="Chromosomal replication initiator DnaA C-terminal" evidence="13">
    <location>
        <begin position="356"/>
        <end position="425"/>
    </location>
</feature>
<dbReference type="Gene3D" id="1.10.8.60">
    <property type="match status" value="1"/>
</dbReference>
<feature type="region of interest" description="Domain I, interacts with DnaA modulators" evidence="8">
    <location>
        <begin position="1"/>
        <end position="91"/>
    </location>
</feature>
<dbReference type="InterPro" id="IPR018312">
    <property type="entry name" value="Chromosome_initiator_DnaA_CS"/>
</dbReference>
<dbReference type="FunFam" id="3.40.50.300:FF:000150">
    <property type="entry name" value="Chromosomal replication initiator protein DnaA"/>
    <property type="match status" value="1"/>
</dbReference>
<sequence>MDSHTHDLWQQVLSIIQTKLSKPSFDTWFKATKASFADDSLLVVTAPTTFAVEWLESRYTKLVRSTVFDYLGRTVDIKFVIEENRPPEPAAPMPTVIVPTQAAQEEPFSHMLNPKYVFDTFVIGANNRFAHAASLAVAEAPAKAYNPLFLYGGVGLGKTHLMHAIGHYILEHNPSTKVMYISSEKFTNEFINAIRDNRGESFRNKYRNIDVLLIDDIQFLAGKDGTQEEFFHTFNALHEERKQIVISSDRTPKEIPTLEERLRSRFEWGLITDIQPPDLETRIAILRKKAKAENLDIPNEAMAYIANQIDTNIRELEGALIRVVAYSSLINEDISAHLAAEALKDIIPSSRPKMITIQDIQQKVGEFYGLRLDEFKARKRTKAVAYPRQIAMYLSRELTDYSLPKIGEAFGGRDHTTVIHAHEKITQQLKIDQDLFKIIQNLTDKVKNHT</sequence>
<comment type="domain">
    <text evidence="8">Domain I is involved in oligomerization and binding regulators, domain II is flexibile and of varying length in different bacteria, domain III forms the AAA+ region, while domain IV binds dsDNA.</text>
</comment>
<evidence type="ECO:0000256" key="8">
    <source>
        <dbReference type="HAMAP-Rule" id="MF_00377"/>
    </source>
</evidence>
<dbReference type="CDD" id="cd06571">
    <property type="entry name" value="Bac_DnaA_C"/>
    <property type="match status" value="1"/>
</dbReference>
<dbReference type="InterPro" id="IPR010921">
    <property type="entry name" value="Trp_repressor/repl_initiator"/>
</dbReference>
<gene>
    <name evidence="8" type="primary">dnaA</name>
    <name evidence="14" type="ORF">VN24_10195</name>
</gene>
<dbReference type="CDD" id="cd00009">
    <property type="entry name" value="AAA"/>
    <property type="match status" value="1"/>
</dbReference>
<dbReference type="PROSITE" id="PS01008">
    <property type="entry name" value="DNAA"/>
    <property type="match status" value="1"/>
</dbReference>
<name>A0A0D5NIS6_9BACL</name>
<dbReference type="InterPro" id="IPR027417">
    <property type="entry name" value="P-loop_NTPase"/>
</dbReference>
<evidence type="ECO:0000259" key="13">
    <source>
        <dbReference type="SMART" id="SM00760"/>
    </source>
</evidence>
<keyword evidence="4 8" id="KW-0547">Nucleotide-binding</keyword>
<organism evidence="14 15">
    <name type="scientific">Paenibacillus beijingensis</name>
    <dbReference type="NCBI Taxonomy" id="1126833"/>
    <lineage>
        <taxon>Bacteria</taxon>
        <taxon>Bacillati</taxon>
        <taxon>Bacillota</taxon>
        <taxon>Bacilli</taxon>
        <taxon>Bacillales</taxon>
        <taxon>Paenibacillaceae</taxon>
        <taxon>Paenibacillus</taxon>
    </lineage>
</organism>
<dbReference type="Proteomes" id="UP000032633">
    <property type="component" value="Chromosome"/>
</dbReference>
<feature type="region of interest" description="Domain IV, binds dsDNA" evidence="8">
    <location>
        <begin position="328"/>
        <end position="450"/>
    </location>
</feature>
<evidence type="ECO:0000256" key="5">
    <source>
        <dbReference type="ARBA" id="ARBA00022840"/>
    </source>
</evidence>
<dbReference type="InterPro" id="IPR013159">
    <property type="entry name" value="DnaA_C"/>
</dbReference>
<dbReference type="Gene3D" id="3.40.50.300">
    <property type="entry name" value="P-loop containing nucleotide triphosphate hydrolases"/>
    <property type="match status" value="1"/>
</dbReference>
<dbReference type="HAMAP" id="MF_00377">
    <property type="entry name" value="DnaA_bact"/>
    <property type="match status" value="1"/>
</dbReference>
<comment type="function">
    <text evidence="8 10">Plays an essential role in the initiation and regulation of chromosomal replication. ATP-DnaA binds to the origin of replication (oriC) to initiate formation of the DNA replication initiation complex once per cell cycle. Binds the DnaA box (a 9 base pair repeat at the origin) and separates the double-stranded (ds)DNA. Forms a right-handed helical filament on oriC DNA; dsDNA binds to the exterior of the filament while single-stranded (ss)DNA is stabiized in the filament's interior. The ATP-DnaA-oriC complex binds and stabilizes one strand of the AT-rich DNA unwinding element (DUE), permitting loading of DNA polymerase. After initiation quickly degrades to an ADP-DnaA complex that is not apt for DNA replication. Binds acidic phospholipids.</text>
</comment>
<dbReference type="GO" id="GO:0008289">
    <property type="term" value="F:lipid binding"/>
    <property type="evidence" value="ECO:0007669"/>
    <property type="project" value="UniProtKB-KW"/>
</dbReference>
<dbReference type="SUPFAM" id="SSF48295">
    <property type="entry name" value="TrpR-like"/>
    <property type="match status" value="1"/>
</dbReference>
<dbReference type="InterPro" id="IPR003593">
    <property type="entry name" value="AAA+_ATPase"/>
</dbReference>
<dbReference type="GO" id="GO:0005524">
    <property type="term" value="F:ATP binding"/>
    <property type="evidence" value="ECO:0007669"/>
    <property type="project" value="UniProtKB-UniRule"/>
</dbReference>
<keyword evidence="6 8" id="KW-0446">Lipid-binding</keyword>
<dbReference type="NCBIfam" id="TIGR00362">
    <property type="entry name" value="DnaA"/>
    <property type="match status" value="1"/>
</dbReference>
<dbReference type="SMART" id="SM00760">
    <property type="entry name" value="Bac_DnaA_C"/>
    <property type="match status" value="1"/>
</dbReference>
<evidence type="ECO:0000256" key="3">
    <source>
        <dbReference type="ARBA" id="ARBA00022705"/>
    </source>
</evidence>
<dbReference type="AlphaFoldDB" id="A0A0D5NIS6"/>
<feature type="binding site" evidence="8">
    <location>
        <position position="158"/>
    </location>
    <ligand>
        <name>ATP</name>
        <dbReference type="ChEBI" id="CHEBI:30616"/>
    </ligand>
</feature>
<keyword evidence="5 8" id="KW-0067">ATP-binding</keyword>
<feature type="region of interest" description="Domain III, AAA+ region" evidence="8">
    <location>
        <begin position="111"/>
        <end position="327"/>
    </location>
</feature>
<evidence type="ECO:0000256" key="10">
    <source>
        <dbReference type="RuleBase" id="RU000577"/>
    </source>
</evidence>
<dbReference type="GO" id="GO:0006275">
    <property type="term" value="P:regulation of DNA replication"/>
    <property type="evidence" value="ECO:0007669"/>
    <property type="project" value="UniProtKB-UniRule"/>
</dbReference>
<feature type="binding site" evidence="8">
    <location>
        <position position="157"/>
    </location>
    <ligand>
        <name>ATP</name>
        <dbReference type="ChEBI" id="CHEBI:30616"/>
    </ligand>
</feature>
<dbReference type="RefSeq" id="WP_045670325.1">
    <property type="nucleotide sequence ID" value="NZ_CP011058.1"/>
</dbReference>
<dbReference type="Gene3D" id="3.30.300.180">
    <property type="match status" value="1"/>
</dbReference>
<dbReference type="PANTHER" id="PTHR30050">
    <property type="entry name" value="CHROMOSOMAL REPLICATION INITIATOR PROTEIN DNAA"/>
    <property type="match status" value="1"/>
</dbReference>
<dbReference type="HOGENOM" id="CLU_026910_3_1_9"/>
<dbReference type="Pfam" id="PF11638">
    <property type="entry name" value="DnaA_N"/>
    <property type="match status" value="1"/>
</dbReference>
<dbReference type="GO" id="GO:0006270">
    <property type="term" value="P:DNA replication initiation"/>
    <property type="evidence" value="ECO:0007669"/>
    <property type="project" value="UniProtKB-UniRule"/>
</dbReference>
<evidence type="ECO:0000256" key="11">
    <source>
        <dbReference type="RuleBase" id="RU004227"/>
    </source>
</evidence>
<dbReference type="Pfam" id="PF00308">
    <property type="entry name" value="Bac_DnaA"/>
    <property type="match status" value="1"/>
</dbReference>
<dbReference type="PATRIC" id="fig|1126833.4.peg.2252"/>